<evidence type="ECO:0000256" key="4">
    <source>
        <dbReference type="ARBA" id="ARBA00022833"/>
    </source>
</evidence>
<dbReference type="AlphaFoldDB" id="A0A0D9VGD5"/>
<evidence type="ECO:0000313" key="8">
    <source>
        <dbReference type="Proteomes" id="UP000032180"/>
    </source>
</evidence>
<keyword evidence="8" id="KW-1185">Reference proteome</keyword>
<dbReference type="PROSITE" id="PS51837">
    <property type="entry name" value="LITAF"/>
    <property type="match status" value="1"/>
</dbReference>
<reference evidence="7" key="3">
    <citation type="submission" date="2015-04" db="UniProtKB">
        <authorList>
            <consortium name="EnsemblPlants"/>
        </authorList>
    </citation>
    <scope>IDENTIFICATION</scope>
</reference>
<reference evidence="8" key="2">
    <citation type="submission" date="2013-12" db="EMBL/GenBank/DDBJ databases">
        <authorList>
            <person name="Yu Y."/>
            <person name="Lee S."/>
            <person name="de Baynast K."/>
            <person name="Wissotski M."/>
            <person name="Liu L."/>
            <person name="Talag J."/>
            <person name="Goicoechea J."/>
            <person name="Angelova A."/>
            <person name="Jetty R."/>
            <person name="Kudrna D."/>
            <person name="Golser W."/>
            <person name="Rivera L."/>
            <person name="Zhang J."/>
            <person name="Wing R."/>
        </authorList>
    </citation>
    <scope>NUCLEOTIDE SEQUENCE</scope>
</reference>
<keyword evidence="3" id="KW-0479">Metal-binding</keyword>
<dbReference type="Pfam" id="PF10601">
    <property type="entry name" value="zf-LITAF-like"/>
    <property type="match status" value="1"/>
</dbReference>
<reference evidence="7 8" key="1">
    <citation type="submission" date="2012-08" db="EMBL/GenBank/DDBJ databases">
        <title>Oryza genome evolution.</title>
        <authorList>
            <person name="Wing R.A."/>
        </authorList>
    </citation>
    <scope>NUCLEOTIDE SEQUENCE</scope>
</reference>
<dbReference type="eggNOG" id="ENOG502S0H7">
    <property type="taxonomic scope" value="Eukaryota"/>
</dbReference>
<name>A0A0D9VGD5_9ORYZ</name>
<dbReference type="EnsemblPlants" id="LPERR02G14470.1">
    <property type="protein sequence ID" value="LPERR02G14470.1"/>
    <property type="gene ID" value="LPERR02G14470"/>
</dbReference>
<dbReference type="PANTHER" id="PTHR23292">
    <property type="entry name" value="LIPOPOLYSACCHARIDE-INDUCED TUMOR NECROSIS FACTOR-ALPHA FACTOR"/>
    <property type="match status" value="1"/>
</dbReference>
<dbReference type="InterPro" id="IPR006629">
    <property type="entry name" value="LITAF"/>
</dbReference>
<comment type="similarity">
    <text evidence="2">Belongs to the CDIP1/LITAF family.</text>
</comment>
<evidence type="ECO:0000259" key="6">
    <source>
        <dbReference type="PROSITE" id="PS51837"/>
    </source>
</evidence>
<comment type="subcellular location">
    <subcellularLocation>
        <location evidence="1">Membrane</location>
        <topology evidence="1">Peripheral membrane protein</topology>
    </subcellularLocation>
</comment>
<dbReference type="STRING" id="77586.A0A0D9VGD5"/>
<dbReference type="GO" id="GO:0016020">
    <property type="term" value="C:membrane"/>
    <property type="evidence" value="ECO:0007669"/>
    <property type="project" value="UniProtKB-SubCell"/>
</dbReference>
<keyword evidence="5" id="KW-0472">Membrane</keyword>
<dbReference type="PANTHER" id="PTHR23292:SF6">
    <property type="entry name" value="FI16602P1-RELATED"/>
    <property type="match status" value="1"/>
</dbReference>
<dbReference type="SMART" id="SM00714">
    <property type="entry name" value="LITAF"/>
    <property type="match status" value="1"/>
</dbReference>
<evidence type="ECO:0000256" key="2">
    <source>
        <dbReference type="ARBA" id="ARBA00005975"/>
    </source>
</evidence>
<dbReference type="HOGENOM" id="CLU_131782_0_0_1"/>
<feature type="domain" description="LITAF" evidence="6">
    <location>
        <begin position="41"/>
        <end position="121"/>
    </location>
</feature>
<evidence type="ECO:0000256" key="1">
    <source>
        <dbReference type="ARBA" id="ARBA00004170"/>
    </source>
</evidence>
<sequence length="142" mass="15006">MAATKAAGDDPAIGIPYHPAVAAAGAQGQYYYAPDPYAAGAPKGVPLQQTMFRDTPAPFHCQSCGAAAVSSVRSKPSLASVVACMMPFMMGVCFLCPSMDCLWHKDHYCPSCGEKVAEFKKSDPCLVVDPTRWSEPSFAVPA</sequence>
<evidence type="ECO:0000256" key="3">
    <source>
        <dbReference type="ARBA" id="ARBA00022723"/>
    </source>
</evidence>
<dbReference type="InterPro" id="IPR037519">
    <property type="entry name" value="LITAF_fam"/>
</dbReference>
<protein>
    <recommendedName>
        <fullName evidence="6">LITAF domain-containing protein</fullName>
    </recommendedName>
</protein>
<keyword evidence="4" id="KW-0862">Zinc</keyword>
<organism evidence="7 8">
    <name type="scientific">Leersia perrieri</name>
    <dbReference type="NCBI Taxonomy" id="77586"/>
    <lineage>
        <taxon>Eukaryota</taxon>
        <taxon>Viridiplantae</taxon>
        <taxon>Streptophyta</taxon>
        <taxon>Embryophyta</taxon>
        <taxon>Tracheophyta</taxon>
        <taxon>Spermatophyta</taxon>
        <taxon>Magnoliopsida</taxon>
        <taxon>Liliopsida</taxon>
        <taxon>Poales</taxon>
        <taxon>Poaceae</taxon>
        <taxon>BOP clade</taxon>
        <taxon>Oryzoideae</taxon>
        <taxon>Oryzeae</taxon>
        <taxon>Oryzinae</taxon>
        <taxon>Leersia</taxon>
    </lineage>
</organism>
<evidence type="ECO:0000256" key="5">
    <source>
        <dbReference type="ARBA" id="ARBA00023136"/>
    </source>
</evidence>
<dbReference type="Gramene" id="LPERR02G14470.1">
    <property type="protein sequence ID" value="LPERR02G14470.1"/>
    <property type="gene ID" value="LPERR02G14470"/>
</dbReference>
<accession>A0A0D9VGD5</accession>
<dbReference type="Proteomes" id="UP000032180">
    <property type="component" value="Chromosome 2"/>
</dbReference>
<proteinExistence type="inferred from homology"/>
<dbReference type="GO" id="GO:0008270">
    <property type="term" value="F:zinc ion binding"/>
    <property type="evidence" value="ECO:0007669"/>
    <property type="project" value="TreeGrafter"/>
</dbReference>
<evidence type="ECO:0000313" key="7">
    <source>
        <dbReference type="EnsemblPlants" id="LPERR02G14470.1"/>
    </source>
</evidence>